<sequence length="98" mass="10729">MLRGKRDSFGGSPGHPIPSMDKVGGQTLVLRVVAIAALARLLKRYDERGRVTLVGALRRATKRKCEQATLDEADIAAALEYAQGVFEEASVRADRRYS</sequence>
<comment type="caution">
    <text evidence="2">The sequence shown here is derived from an EMBL/GenBank/DDBJ whole genome shotgun (WGS) entry which is preliminary data.</text>
</comment>
<evidence type="ECO:0000313" key="2">
    <source>
        <dbReference type="EMBL" id="MDR6903706.1"/>
    </source>
</evidence>
<accession>A0ABU1SXP1</accession>
<name>A0ABU1SXP1_9HYPH</name>
<gene>
    <name evidence="2" type="ORF">J2W52_005339</name>
</gene>
<evidence type="ECO:0000313" key="3">
    <source>
        <dbReference type="Proteomes" id="UP001250791"/>
    </source>
</evidence>
<proteinExistence type="predicted"/>
<reference evidence="2 3" key="1">
    <citation type="submission" date="2023-07" db="EMBL/GenBank/DDBJ databases">
        <title>Sorghum-associated microbial communities from plants grown in Nebraska, USA.</title>
        <authorList>
            <person name="Schachtman D."/>
        </authorList>
    </citation>
    <scope>NUCLEOTIDE SEQUENCE [LARGE SCALE GENOMIC DNA]</scope>
    <source>
        <strain evidence="2 3">3199</strain>
    </source>
</reference>
<evidence type="ECO:0000256" key="1">
    <source>
        <dbReference type="SAM" id="MobiDB-lite"/>
    </source>
</evidence>
<dbReference type="EMBL" id="JAVDUP010000009">
    <property type="protein sequence ID" value="MDR6903706.1"/>
    <property type="molecule type" value="Genomic_DNA"/>
</dbReference>
<organism evidence="2 3">
    <name type="scientific">Rhizobium miluonense</name>
    <dbReference type="NCBI Taxonomy" id="411945"/>
    <lineage>
        <taxon>Bacteria</taxon>
        <taxon>Pseudomonadati</taxon>
        <taxon>Pseudomonadota</taxon>
        <taxon>Alphaproteobacteria</taxon>
        <taxon>Hyphomicrobiales</taxon>
        <taxon>Rhizobiaceae</taxon>
        <taxon>Rhizobium/Agrobacterium group</taxon>
        <taxon>Rhizobium</taxon>
    </lineage>
</organism>
<dbReference type="Proteomes" id="UP001250791">
    <property type="component" value="Unassembled WGS sequence"/>
</dbReference>
<protein>
    <submittedName>
        <fullName evidence="2">Uncharacterized protein</fullName>
    </submittedName>
</protein>
<feature type="region of interest" description="Disordered" evidence="1">
    <location>
        <begin position="1"/>
        <end position="22"/>
    </location>
</feature>
<keyword evidence="3" id="KW-1185">Reference proteome</keyword>